<organism evidence="1 2">
    <name type="scientific">Insulibacter thermoxylanivorax</name>
    <dbReference type="NCBI Taxonomy" id="2749268"/>
    <lineage>
        <taxon>Bacteria</taxon>
        <taxon>Bacillati</taxon>
        <taxon>Bacillota</taxon>
        <taxon>Bacilli</taxon>
        <taxon>Bacillales</taxon>
        <taxon>Paenibacillaceae</taxon>
        <taxon>Insulibacter</taxon>
    </lineage>
</organism>
<evidence type="ECO:0000313" key="2">
    <source>
        <dbReference type="Proteomes" id="UP000654993"/>
    </source>
</evidence>
<keyword evidence="2" id="KW-1185">Reference proteome</keyword>
<dbReference type="EMBL" id="BMAQ01000003">
    <property type="protein sequence ID" value="GFR37136.1"/>
    <property type="molecule type" value="Genomic_DNA"/>
</dbReference>
<dbReference type="RefSeq" id="WP_200965425.1">
    <property type="nucleotide sequence ID" value="NZ_BMAQ01000003.1"/>
</dbReference>
<reference evidence="1" key="1">
    <citation type="submission" date="2020-08" db="EMBL/GenBank/DDBJ databases">
        <authorList>
            <person name="Uke A."/>
            <person name="Chhe C."/>
            <person name="Baramee S."/>
            <person name="Kosugi A."/>
        </authorList>
    </citation>
    <scope>NUCLEOTIDE SEQUENCE</scope>
    <source>
        <strain evidence="1">DA-C8</strain>
    </source>
</reference>
<sequence>MTYCPTWTYHGITNEVFQKLQDLGRDQGFAIPKTPSGGFTVQAAGMKIHFRYAWNKSSRSLQLTCTSRPPLLGCSAIKSIADQIVRQSGGNPA</sequence>
<gene>
    <name evidence="1" type="ORF">PRECH8_04320</name>
</gene>
<accession>A0A916QAE8</accession>
<protein>
    <submittedName>
        <fullName evidence="1">Uncharacterized protein</fullName>
    </submittedName>
</protein>
<dbReference type="Proteomes" id="UP000654993">
    <property type="component" value="Unassembled WGS sequence"/>
</dbReference>
<dbReference type="AlphaFoldDB" id="A0A916QAE8"/>
<proteinExistence type="predicted"/>
<evidence type="ECO:0000313" key="1">
    <source>
        <dbReference type="EMBL" id="GFR37136.1"/>
    </source>
</evidence>
<reference evidence="1" key="2">
    <citation type="journal article" date="2021" name="Data Brief">
        <title>Draft genome sequence data of the facultative, thermophilic, xylanolytic bacterium Paenibacillus sp. strain DA-C8.</title>
        <authorList>
            <person name="Chhe C."/>
            <person name="Uke A."/>
            <person name="Baramee S."/>
            <person name="Ungkulpasvich U."/>
            <person name="Tachaapaikoon C."/>
            <person name="Pason P."/>
            <person name="Waeonukul R."/>
            <person name="Ratanakhanokchai K."/>
            <person name="Kosugi A."/>
        </authorList>
    </citation>
    <scope>NUCLEOTIDE SEQUENCE</scope>
    <source>
        <strain evidence="1">DA-C8</strain>
    </source>
</reference>
<comment type="caution">
    <text evidence="1">The sequence shown here is derived from an EMBL/GenBank/DDBJ whole genome shotgun (WGS) entry which is preliminary data.</text>
</comment>
<name>A0A916QAE8_9BACL</name>